<protein>
    <submittedName>
        <fullName evidence="1">Uncharacterized protein</fullName>
    </submittedName>
</protein>
<evidence type="ECO:0000313" key="1">
    <source>
        <dbReference type="EMBL" id="XPM62442.1"/>
    </source>
</evidence>
<name>A0ACD5GNI1_9CYAN</name>
<evidence type="ECO:0000313" key="2">
    <source>
        <dbReference type="Proteomes" id="UP000095472"/>
    </source>
</evidence>
<reference evidence="1 2" key="1">
    <citation type="journal article" date="2016" name="Genome Announc.">
        <title>Draft Genome Sequence of the Thermotolerant Cyanobacterium Desertifilum sp. IPPAS B-1220.</title>
        <authorList>
            <person name="Mironov K.S."/>
            <person name="Sinetova M.A."/>
            <person name="Bolatkhan K."/>
            <person name="Zayadan B.K."/>
            <person name="Ustinova V.V."/>
            <person name="Kupriyanova E.V."/>
            <person name="Skrypnik A.N."/>
            <person name="Gogoleva N.E."/>
            <person name="Gogolev Y.V."/>
            <person name="Los D.A."/>
        </authorList>
    </citation>
    <scope>NUCLEOTIDE SEQUENCE [LARGE SCALE GENOMIC DNA]</scope>
    <source>
        <strain evidence="1 2">IPPAS B-1220</strain>
    </source>
</reference>
<dbReference type="EMBL" id="CP182909">
    <property type="protein sequence ID" value="XPM62442.1"/>
    <property type="molecule type" value="Genomic_DNA"/>
</dbReference>
<proteinExistence type="predicted"/>
<keyword evidence="2" id="KW-1185">Reference proteome</keyword>
<sequence length="192" mass="21509">MSIRENSRPIRMDFAFSVPQDVTFEDAIALTQSLLGQWVAHSLTESQFTEAIAALVQTENGIRGFFVTYLTDEREFANTPNNAIVEALQTSPEIVAELLVKNLAMSTAMEITHHRRNDPQMAAGSQQVQRRDAELLQHLSSPEIQQKLQALLTNLETGSGSYQAFLERWGYDSEQKSAIRQAIPTEILQSKS</sequence>
<gene>
    <name evidence="1" type="ORF">BH720_022295</name>
</gene>
<accession>A0ACD5GNI1</accession>
<dbReference type="Proteomes" id="UP000095472">
    <property type="component" value="Chromosome"/>
</dbReference>
<organism evidence="1 2">
    <name type="scientific">Desertifilum tharense IPPAS B-1220</name>
    <dbReference type="NCBI Taxonomy" id="1781255"/>
    <lineage>
        <taxon>Bacteria</taxon>
        <taxon>Bacillati</taxon>
        <taxon>Cyanobacteriota</taxon>
        <taxon>Cyanophyceae</taxon>
        <taxon>Desertifilales</taxon>
        <taxon>Desertifilaceae</taxon>
        <taxon>Desertifilum</taxon>
    </lineage>
</organism>